<dbReference type="Proteomes" id="UP000001485">
    <property type="component" value="Chromosome"/>
</dbReference>
<reference evidence="4 5" key="2">
    <citation type="journal article" date="2012" name="J. Bacteriol.">
        <title>Genome Sequence of Edwardsiella ictaluri 93-146, a Strain Associated with a Natural Channel Catfish Outbreak of Enteric Septicemia of Catfish.</title>
        <authorList>
            <person name="Williams M.L."/>
            <person name="Gillaspy A.F."/>
            <person name="Dyer D.W."/>
            <person name="Thune R.L."/>
            <person name="Waldbieser G.C."/>
            <person name="Schuster S.C."/>
            <person name="Gipson J."/>
            <person name="Zaitshik J."/>
            <person name="Landry C."/>
            <person name="Banes M.M."/>
            <person name="Lawrence M.L."/>
        </authorList>
    </citation>
    <scope>NUCLEOTIDE SEQUENCE [LARGE SCALE GENOMIC DNA]</scope>
    <source>
        <strain evidence="4 5">93-146</strain>
    </source>
</reference>
<dbReference type="EMBL" id="CP001600">
    <property type="protein sequence ID" value="ACR67751.1"/>
    <property type="molecule type" value="Genomic_DNA"/>
</dbReference>
<dbReference type="AlphaFoldDB" id="C5BH68"/>
<dbReference type="PROSITE" id="PS51149">
    <property type="entry name" value="GLY_RADICAL_2"/>
    <property type="match status" value="1"/>
</dbReference>
<feature type="modified residue" description="Glycine radical" evidence="2">
    <location>
        <position position="18"/>
    </location>
</feature>
<evidence type="ECO:0000256" key="2">
    <source>
        <dbReference type="PROSITE-ProRule" id="PRU00493"/>
    </source>
</evidence>
<dbReference type="KEGG" id="eic:NT01EI_0517"/>
<reference evidence="5" key="1">
    <citation type="submission" date="2009-03" db="EMBL/GenBank/DDBJ databases">
        <title>Complete genome sequence of Edwardsiella ictaluri 93-146.</title>
        <authorList>
            <person name="Williams M.L."/>
            <person name="Gillaspy A.F."/>
            <person name="Dyer D.W."/>
            <person name="Thune R.L."/>
            <person name="Waldbieser G.C."/>
            <person name="Schuster S.C."/>
            <person name="Gipson J."/>
            <person name="Zaitshik J."/>
            <person name="Landry C."/>
            <person name="Lawrence M.L."/>
        </authorList>
    </citation>
    <scope>NUCLEOTIDE SEQUENCE [LARGE SCALE GENOMIC DNA]</scope>
    <source>
        <strain evidence="5">93-146</strain>
    </source>
</reference>
<organism evidence="4 5">
    <name type="scientific">Edwardsiella ictaluri (strain 93-146)</name>
    <dbReference type="NCBI Taxonomy" id="634503"/>
    <lineage>
        <taxon>Bacteria</taxon>
        <taxon>Pseudomonadati</taxon>
        <taxon>Pseudomonadota</taxon>
        <taxon>Gammaproteobacteria</taxon>
        <taxon>Enterobacterales</taxon>
        <taxon>Hafniaceae</taxon>
        <taxon>Edwardsiella</taxon>
    </lineage>
</organism>
<dbReference type="Gene3D" id="3.20.70.20">
    <property type="match status" value="1"/>
</dbReference>
<dbReference type="SUPFAM" id="SSF51998">
    <property type="entry name" value="PFL-like glycyl radical enzymes"/>
    <property type="match status" value="1"/>
</dbReference>
<dbReference type="InterPro" id="IPR001150">
    <property type="entry name" value="Gly_radical"/>
</dbReference>
<evidence type="ECO:0000259" key="3">
    <source>
        <dbReference type="PROSITE" id="PS51149"/>
    </source>
</evidence>
<keyword evidence="4" id="KW-0012">Acyltransferase</keyword>
<keyword evidence="4" id="KW-0808">Transferase</keyword>
<dbReference type="HOGENOM" id="CLU_218676_0_0_6"/>
<keyword evidence="1 2" id="KW-0556">Organic radical</keyword>
<name>C5BH68_EDWI9</name>
<sequence length="42" mass="4686">MIVSLPMSNRDLVVRITGYSAFFSALSTDTQDDIITHTEQVL</sequence>
<dbReference type="GO" id="GO:0008861">
    <property type="term" value="F:formate C-acetyltransferase activity"/>
    <property type="evidence" value="ECO:0007669"/>
    <property type="project" value="UniProtKB-EC"/>
</dbReference>
<accession>C5BH68</accession>
<proteinExistence type="predicted"/>
<evidence type="ECO:0000256" key="1">
    <source>
        <dbReference type="ARBA" id="ARBA00022818"/>
    </source>
</evidence>
<protein>
    <submittedName>
        <fullName evidence="4">Formate acetyltransferase 3, putative</fullName>
        <ecNumber evidence="4">2.3.1.54</ecNumber>
    </submittedName>
</protein>
<gene>
    <name evidence="4" type="ordered locus">NT01EI_0517</name>
</gene>
<evidence type="ECO:0000313" key="5">
    <source>
        <dbReference type="Proteomes" id="UP000001485"/>
    </source>
</evidence>
<dbReference type="EC" id="2.3.1.54" evidence="4"/>
<dbReference type="STRING" id="67780.B6E78_13305"/>
<feature type="domain" description="Glycine radical" evidence="3">
    <location>
        <begin position="1"/>
        <end position="42"/>
    </location>
</feature>
<evidence type="ECO:0000313" key="4">
    <source>
        <dbReference type="EMBL" id="ACR67751.1"/>
    </source>
</evidence>